<keyword evidence="3" id="KW-1185">Reference proteome</keyword>
<dbReference type="InterPro" id="IPR014144">
    <property type="entry name" value="LigD_PE_domain"/>
</dbReference>
<evidence type="ECO:0000259" key="1">
    <source>
        <dbReference type="Pfam" id="PF13298"/>
    </source>
</evidence>
<dbReference type="EMBL" id="CP045119">
    <property type="protein sequence ID" value="QIN82566.1"/>
    <property type="molecule type" value="Genomic_DNA"/>
</dbReference>
<sequence>MRRRSRRGATVRVPRFVVQEHYATSHHFDLRLERDGALVSWAVPKGMPEDPTKNRLAIRVDDHDLSHLIVEDGTPVEGVPGAVKKSIWDGGTYEAEEFGEDMVIVTFNGRRLKGKYSIFRAGKNWLVHKMKQGA</sequence>
<proteinExistence type="predicted"/>
<evidence type="ECO:0000313" key="2">
    <source>
        <dbReference type="EMBL" id="QIN82566.1"/>
    </source>
</evidence>
<dbReference type="AlphaFoldDB" id="A0A6G8Q7W6"/>
<evidence type="ECO:0000313" key="3">
    <source>
        <dbReference type="Proteomes" id="UP000501452"/>
    </source>
</evidence>
<protein>
    <recommendedName>
        <fullName evidence="1">DNA ligase D 3'-phosphoesterase domain-containing protein</fullName>
    </recommendedName>
</protein>
<name>A0A6G8Q7W6_9ACTN</name>
<gene>
    <name evidence="2" type="ORF">GBA63_07865</name>
</gene>
<dbReference type="KEGG" id="rub:GBA63_07865"/>
<dbReference type="PANTHER" id="PTHR39465">
    <property type="entry name" value="DNA LIGASE D, 3'-PHOSPHOESTERASE DOMAIN"/>
    <property type="match status" value="1"/>
</dbReference>
<reference evidence="2 3" key="1">
    <citation type="submission" date="2019-10" db="EMBL/GenBank/DDBJ databases">
        <title>Rubrobacter sp nov SCSIO 52090 isolated from a deep-sea sediment in the South China Sea.</title>
        <authorList>
            <person name="Chen R.W."/>
        </authorList>
    </citation>
    <scope>NUCLEOTIDE SEQUENCE [LARGE SCALE GENOMIC DNA]</scope>
    <source>
        <strain evidence="2 3">SCSIO 52909</strain>
    </source>
</reference>
<dbReference type="PANTHER" id="PTHR39465:SF1">
    <property type="entry name" value="DNA LIGASE D 3'-PHOSPHOESTERASE DOMAIN-CONTAINING PROTEIN"/>
    <property type="match status" value="1"/>
</dbReference>
<feature type="domain" description="DNA ligase D 3'-phosphoesterase" evidence="1">
    <location>
        <begin position="19"/>
        <end position="120"/>
    </location>
</feature>
<dbReference type="Pfam" id="PF13298">
    <property type="entry name" value="LigD_N"/>
    <property type="match status" value="1"/>
</dbReference>
<organism evidence="2 3">
    <name type="scientific">Rubrobacter tropicus</name>
    <dbReference type="NCBI Taxonomy" id="2653851"/>
    <lineage>
        <taxon>Bacteria</taxon>
        <taxon>Bacillati</taxon>
        <taxon>Actinomycetota</taxon>
        <taxon>Rubrobacteria</taxon>
        <taxon>Rubrobacterales</taxon>
        <taxon>Rubrobacteraceae</taxon>
        <taxon>Rubrobacter</taxon>
    </lineage>
</organism>
<accession>A0A6G8Q7W6</accession>
<dbReference type="Proteomes" id="UP000501452">
    <property type="component" value="Chromosome"/>
</dbReference>